<dbReference type="Proteomes" id="UP000014065">
    <property type="component" value="Unassembled WGS sequence"/>
</dbReference>
<evidence type="ECO:0000256" key="3">
    <source>
        <dbReference type="ARBA" id="ARBA00022801"/>
    </source>
</evidence>
<dbReference type="FunFam" id="3.40.50.720:FF:000004">
    <property type="entry name" value="Adenosylhomocysteinase"/>
    <property type="match status" value="1"/>
</dbReference>
<comment type="similarity">
    <text evidence="1 9">Belongs to the adenosylhomocysteinase family.</text>
</comment>
<feature type="binding site" evidence="8">
    <location>
        <position position="339"/>
    </location>
    <ligand>
        <name>NAD(+)</name>
        <dbReference type="ChEBI" id="CHEBI:57540"/>
    </ligand>
</feature>
<dbReference type="InterPro" id="IPR015878">
    <property type="entry name" value="Ado_hCys_hydrolase_NAD-bd"/>
</dbReference>
<evidence type="ECO:0000256" key="9">
    <source>
        <dbReference type="RuleBase" id="RU004166"/>
    </source>
</evidence>
<dbReference type="Gene3D" id="3.40.50.720">
    <property type="entry name" value="NAD(P)-binding Rossmann-like Domain"/>
    <property type="match status" value="1"/>
</dbReference>
<dbReference type="RefSeq" id="WP_048097114.1">
    <property type="nucleotide sequence ID" value="NZ_AHJG01000187.1"/>
</dbReference>
<dbReference type="InterPro" id="IPR042172">
    <property type="entry name" value="Adenosylhomocyst_ase-like_sf"/>
</dbReference>
<proteinExistence type="inferred from homology"/>
<dbReference type="InterPro" id="IPR000043">
    <property type="entry name" value="Adenosylhomocysteinase-like"/>
</dbReference>
<keyword evidence="2" id="KW-0554">One-carbon metabolism</keyword>
<evidence type="ECO:0000256" key="5">
    <source>
        <dbReference type="ARBA" id="ARBA00029440"/>
    </source>
</evidence>
<evidence type="ECO:0000256" key="8">
    <source>
        <dbReference type="PIRSR" id="PIRSR001109-2"/>
    </source>
</evidence>
<keyword evidence="4 8" id="KW-0520">NAD</keyword>
<dbReference type="InterPro" id="IPR036291">
    <property type="entry name" value="NAD(P)-bd_dom_sf"/>
</dbReference>
<feature type="binding site" evidence="8">
    <location>
        <position position="236"/>
    </location>
    <ligand>
        <name>NAD(+)</name>
        <dbReference type="ChEBI" id="CHEBI:57540"/>
    </ligand>
</feature>
<evidence type="ECO:0000256" key="4">
    <source>
        <dbReference type="ARBA" id="ARBA00023027"/>
    </source>
</evidence>
<keyword evidence="12" id="KW-1185">Reference proteome</keyword>
<gene>
    <name evidence="11" type="primary">ahcY</name>
    <name evidence="11" type="ORF">BG20_I1220</name>
</gene>
<dbReference type="AlphaFoldDB" id="S2ELB1"/>
<evidence type="ECO:0000256" key="2">
    <source>
        <dbReference type="ARBA" id="ARBA00022563"/>
    </source>
</evidence>
<dbReference type="PIRSF" id="PIRSF001109">
    <property type="entry name" value="Ad_hcy_hydrolase"/>
    <property type="match status" value="1"/>
</dbReference>
<dbReference type="PANTHER" id="PTHR23420">
    <property type="entry name" value="ADENOSYLHOMOCYSTEINASE"/>
    <property type="match status" value="1"/>
</dbReference>
<comment type="pathway">
    <text evidence="5">Amino-acid biosynthesis.</text>
</comment>
<comment type="caution">
    <text evidence="11">The sequence shown here is derived from an EMBL/GenBank/DDBJ whole genome shotgun (WGS) entry which is preliminary data.</text>
</comment>
<dbReference type="GO" id="GO:0004013">
    <property type="term" value="F:adenosylhomocysteinase activity"/>
    <property type="evidence" value="ECO:0007669"/>
    <property type="project" value="UniProtKB-UniRule"/>
</dbReference>
<feature type="binding site" evidence="8">
    <location>
        <begin position="215"/>
        <end position="220"/>
    </location>
    <ligand>
        <name>NAD(+)</name>
        <dbReference type="ChEBI" id="CHEBI:57540"/>
    </ligand>
</feature>
<dbReference type="GO" id="GO:0005829">
    <property type="term" value="C:cytosol"/>
    <property type="evidence" value="ECO:0007669"/>
    <property type="project" value="TreeGrafter"/>
</dbReference>
<organism evidence="11 12">
    <name type="scientific">Candidatus Nitrosarchaeum limnium BG20</name>
    <dbReference type="NCBI Taxonomy" id="859192"/>
    <lineage>
        <taxon>Archaea</taxon>
        <taxon>Nitrososphaerota</taxon>
        <taxon>Nitrososphaeria</taxon>
        <taxon>Nitrosopumilales</taxon>
        <taxon>Nitrosopumilaceae</taxon>
        <taxon>Nitrosarchaeum</taxon>
    </lineage>
</organism>
<dbReference type="SMART" id="SM00997">
    <property type="entry name" value="AdoHcyase_NAD"/>
    <property type="match status" value="1"/>
</dbReference>
<comment type="cofactor">
    <cofactor evidence="8">
        <name>NAD(+)</name>
        <dbReference type="ChEBI" id="CHEBI:57540"/>
    </cofactor>
    <text evidence="8">Binds 1 NAD(+) per subunit.</text>
</comment>
<evidence type="ECO:0000313" key="11">
    <source>
        <dbReference type="EMBL" id="EPA05387.1"/>
    </source>
</evidence>
<dbReference type="CDD" id="cd00401">
    <property type="entry name" value="SAHH"/>
    <property type="match status" value="1"/>
</dbReference>
<feature type="domain" description="S-adenosyl-L-homocysteine hydrolase NAD binding" evidence="10">
    <location>
        <begin position="184"/>
        <end position="345"/>
    </location>
</feature>
<dbReference type="PANTHER" id="PTHR23420:SF0">
    <property type="entry name" value="ADENOSYLHOMOCYSTEINASE"/>
    <property type="match status" value="1"/>
</dbReference>
<dbReference type="GO" id="GO:0006730">
    <property type="term" value="P:one-carbon metabolic process"/>
    <property type="evidence" value="ECO:0007669"/>
    <property type="project" value="UniProtKB-UniRule"/>
</dbReference>
<dbReference type="Pfam" id="PF05221">
    <property type="entry name" value="AdoHcyase"/>
    <property type="match status" value="2"/>
</dbReference>
<dbReference type="Pfam" id="PF00670">
    <property type="entry name" value="AdoHcyase_NAD"/>
    <property type="match status" value="1"/>
</dbReference>
<protein>
    <recommendedName>
        <fullName evidence="6">Adenosylhomocysteinase</fullName>
        <ecNumber evidence="6">3.13.2.1</ecNumber>
    </recommendedName>
</protein>
<feature type="binding site" evidence="7">
    <location>
        <position position="179"/>
    </location>
    <ligand>
        <name>substrate</name>
    </ligand>
</feature>
<feature type="binding site" evidence="8">
    <location>
        <position position="346"/>
    </location>
    <ligand>
        <name>NAD(+)</name>
        <dbReference type="ChEBI" id="CHEBI:57540"/>
    </ligand>
</feature>
<evidence type="ECO:0000259" key="10">
    <source>
        <dbReference type="SMART" id="SM00997"/>
    </source>
</evidence>
<dbReference type="OrthoDB" id="8479at2157"/>
<dbReference type="SUPFAM" id="SSF52283">
    <property type="entry name" value="Formate/glycerate dehydrogenase catalytic domain-like"/>
    <property type="match status" value="1"/>
</dbReference>
<feature type="binding site" evidence="7">
    <location>
        <position position="53"/>
    </location>
    <ligand>
        <name>substrate</name>
    </ligand>
</feature>
<evidence type="ECO:0000256" key="6">
    <source>
        <dbReference type="NCBIfam" id="TIGR00936"/>
    </source>
</evidence>
<evidence type="ECO:0000256" key="1">
    <source>
        <dbReference type="ARBA" id="ARBA00007122"/>
    </source>
</evidence>
<name>S2ELB1_9ARCH</name>
<dbReference type="GO" id="GO:0033353">
    <property type="term" value="P:S-adenosylmethionine cycle"/>
    <property type="evidence" value="ECO:0007669"/>
    <property type="project" value="TreeGrafter"/>
</dbReference>
<dbReference type="NCBIfam" id="NF004005">
    <property type="entry name" value="PRK05476.2-3"/>
    <property type="match status" value="1"/>
</dbReference>
<feature type="binding site" evidence="7">
    <location>
        <position position="183"/>
    </location>
    <ligand>
        <name>substrate</name>
    </ligand>
</feature>
<dbReference type="SMART" id="SM00996">
    <property type="entry name" value="AdoHcyase"/>
    <property type="match status" value="1"/>
</dbReference>
<accession>S2ELB1</accession>
<feature type="binding site" evidence="7">
    <location>
        <position position="149"/>
    </location>
    <ligand>
        <name>substrate</name>
    </ligand>
</feature>
<reference evidence="11 12" key="1">
    <citation type="journal article" date="2012" name="J. Bacteriol.">
        <title>Genome Sequence of "Candidatus Nitrosoarchaeum limnia" BG20, a Low-Salinity Ammonia-Oxidizing Archaeon from the San Francisco Bay Estuary.</title>
        <authorList>
            <person name="Mosier A.C."/>
            <person name="Allen E.E."/>
            <person name="Kim M."/>
            <person name="Ferriera S."/>
            <person name="Francis C.A."/>
        </authorList>
    </citation>
    <scope>NUCLEOTIDE SEQUENCE [LARGE SCALE GENOMIC DNA]</scope>
    <source>
        <strain evidence="11 12">BG20</strain>
    </source>
</reference>
<evidence type="ECO:0000313" key="12">
    <source>
        <dbReference type="Proteomes" id="UP000014065"/>
    </source>
</evidence>
<dbReference type="PATRIC" id="fig|859192.6.peg.1344"/>
<feature type="binding site" evidence="7">
    <location>
        <position position="124"/>
    </location>
    <ligand>
        <name>substrate</name>
    </ligand>
</feature>
<dbReference type="EMBL" id="AHJG01000187">
    <property type="protein sequence ID" value="EPA05387.1"/>
    <property type="molecule type" value="Genomic_DNA"/>
</dbReference>
<evidence type="ECO:0000256" key="7">
    <source>
        <dbReference type="PIRSR" id="PIRSR001109-1"/>
    </source>
</evidence>
<dbReference type="EC" id="3.13.2.1" evidence="6"/>
<dbReference type="NCBIfam" id="TIGR00936">
    <property type="entry name" value="ahcY"/>
    <property type="match status" value="1"/>
</dbReference>
<sequence>MSKVKTSKKLVQDGKLSYEWARSHMQILDNTINRLKKSKPLKGITLGFCLHITKETSVLLMGAKELGATVACCGGNPLTTQDDIAAFLASQGIHVYAWHGQSVKEYDWCIDQVLNHKPTILTDDGADMNVKAHFDNRYKNMKILGATEETTAGVTRIRAVENQGKLRYPVILVNEAYTKHMFDNRYGTGQSTIDGYLRAMNLLMASKRVVVVGYGWVGRGVAARCHGMGSKVIVTEIDPVKALEAHMDGFEVMPMAQACKLGDIFITCTGMTSVIRKEHILQMKNGAIMGNVGHFDVEIDSKFLLKESKSVRRVRPNLDECTLKNGKYVYLIGEGRLANLVAAEGHPPEVMAQSFSNQILSVLYILKNHAKIGNKIINVPEEIDKQVAVDALKAMDVKIDKLTPQQVKYAQSW</sequence>
<dbReference type="SUPFAM" id="SSF51735">
    <property type="entry name" value="NAD(P)-binding Rossmann-fold domains"/>
    <property type="match status" value="1"/>
</dbReference>
<dbReference type="Gene3D" id="3.40.50.1480">
    <property type="entry name" value="Adenosylhomocysteinase-like"/>
    <property type="match status" value="1"/>
</dbReference>
<keyword evidence="3 11" id="KW-0378">Hydrolase</keyword>